<dbReference type="Proteomes" id="UP000635565">
    <property type="component" value="Unassembled WGS sequence"/>
</dbReference>
<name>A0ABQ3VL58_9CHLR</name>
<dbReference type="EMBL" id="BNJJ01000013">
    <property type="protein sequence ID" value="GHO86632.1"/>
    <property type="molecule type" value="Genomic_DNA"/>
</dbReference>
<gene>
    <name evidence="1" type="ORF">KSZ_46380</name>
</gene>
<accession>A0ABQ3VL58</accession>
<proteinExistence type="predicted"/>
<protein>
    <submittedName>
        <fullName evidence="1">Uncharacterized protein</fullName>
    </submittedName>
</protein>
<evidence type="ECO:0000313" key="2">
    <source>
        <dbReference type="Proteomes" id="UP000635565"/>
    </source>
</evidence>
<comment type="caution">
    <text evidence="1">The sequence shown here is derived from an EMBL/GenBank/DDBJ whole genome shotgun (WGS) entry which is preliminary data.</text>
</comment>
<reference evidence="1 2" key="1">
    <citation type="journal article" date="2021" name="Int. J. Syst. Evol. Microbiol.">
        <title>Reticulibacter mediterranei gen. nov., sp. nov., within the new family Reticulibacteraceae fam. nov., and Ktedonospora formicarum gen. nov., sp. nov., Ktedonobacter robiniae sp. nov., Dictyobacter formicarum sp. nov. and Dictyobacter arantiisoli sp. nov., belonging to the class Ktedonobacteria.</title>
        <authorList>
            <person name="Yabe S."/>
            <person name="Zheng Y."/>
            <person name="Wang C.M."/>
            <person name="Sakai Y."/>
            <person name="Abe K."/>
            <person name="Yokota A."/>
            <person name="Donadio S."/>
            <person name="Cavaletti L."/>
            <person name="Monciardini P."/>
        </authorList>
    </citation>
    <scope>NUCLEOTIDE SEQUENCE [LARGE SCALE GENOMIC DNA]</scope>
    <source>
        <strain evidence="1 2">SOSP1-9</strain>
    </source>
</reference>
<sequence>MKDLSDLVRVTVENVNVNFYRRNIAHQFLIVNIFDVHINNLISLSHIYESWWLCNFTFMVELEEET</sequence>
<keyword evidence="2" id="KW-1185">Reference proteome</keyword>
<organism evidence="1 2">
    <name type="scientific">Dictyobacter formicarum</name>
    <dbReference type="NCBI Taxonomy" id="2778368"/>
    <lineage>
        <taxon>Bacteria</taxon>
        <taxon>Bacillati</taxon>
        <taxon>Chloroflexota</taxon>
        <taxon>Ktedonobacteria</taxon>
        <taxon>Ktedonobacterales</taxon>
        <taxon>Dictyobacteraceae</taxon>
        <taxon>Dictyobacter</taxon>
    </lineage>
</organism>
<evidence type="ECO:0000313" key="1">
    <source>
        <dbReference type="EMBL" id="GHO86632.1"/>
    </source>
</evidence>